<name>A0AAV9N115_9EURO</name>
<evidence type="ECO:0000313" key="9">
    <source>
        <dbReference type="EMBL" id="KAK5047715.1"/>
    </source>
</evidence>
<feature type="domain" description="Major facilitator superfamily (MFS) profile" evidence="8">
    <location>
        <begin position="61"/>
        <end position="515"/>
    </location>
</feature>
<feature type="transmembrane region" description="Helical" evidence="7">
    <location>
        <begin position="425"/>
        <end position="451"/>
    </location>
</feature>
<feature type="region of interest" description="Disordered" evidence="6">
    <location>
        <begin position="268"/>
        <end position="287"/>
    </location>
</feature>
<dbReference type="EMBL" id="JAVRRD010000024">
    <property type="protein sequence ID" value="KAK5047715.1"/>
    <property type="molecule type" value="Genomic_DNA"/>
</dbReference>
<organism evidence="9 10">
    <name type="scientific">Exophiala bonariae</name>
    <dbReference type="NCBI Taxonomy" id="1690606"/>
    <lineage>
        <taxon>Eukaryota</taxon>
        <taxon>Fungi</taxon>
        <taxon>Dikarya</taxon>
        <taxon>Ascomycota</taxon>
        <taxon>Pezizomycotina</taxon>
        <taxon>Eurotiomycetes</taxon>
        <taxon>Chaetothyriomycetidae</taxon>
        <taxon>Chaetothyriales</taxon>
        <taxon>Herpotrichiellaceae</taxon>
        <taxon>Exophiala</taxon>
    </lineage>
</organism>
<dbReference type="FunFam" id="1.20.1720.10:FF:000009">
    <property type="entry name" value="MFS multidrug transporter"/>
    <property type="match status" value="1"/>
</dbReference>
<evidence type="ECO:0000256" key="2">
    <source>
        <dbReference type="ARBA" id="ARBA00022448"/>
    </source>
</evidence>
<feature type="transmembrane region" description="Helical" evidence="7">
    <location>
        <begin position="60"/>
        <end position="80"/>
    </location>
</feature>
<dbReference type="GO" id="GO:0022857">
    <property type="term" value="F:transmembrane transporter activity"/>
    <property type="evidence" value="ECO:0007669"/>
    <property type="project" value="InterPro"/>
</dbReference>
<feature type="transmembrane region" description="Helical" evidence="7">
    <location>
        <begin position="310"/>
        <end position="329"/>
    </location>
</feature>
<evidence type="ECO:0000313" key="10">
    <source>
        <dbReference type="Proteomes" id="UP001358417"/>
    </source>
</evidence>
<feature type="transmembrane region" description="Helical" evidence="7">
    <location>
        <begin position="400"/>
        <end position="419"/>
    </location>
</feature>
<dbReference type="PANTHER" id="PTHR23502:SF51">
    <property type="entry name" value="QUINIDINE RESISTANCE PROTEIN 1-RELATED"/>
    <property type="match status" value="1"/>
</dbReference>
<feature type="transmembrane region" description="Helical" evidence="7">
    <location>
        <begin position="215"/>
        <end position="235"/>
    </location>
</feature>
<dbReference type="PROSITE" id="PS00216">
    <property type="entry name" value="SUGAR_TRANSPORT_1"/>
    <property type="match status" value="1"/>
</dbReference>
<evidence type="ECO:0000256" key="3">
    <source>
        <dbReference type="ARBA" id="ARBA00022692"/>
    </source>
</evidence>
<comment type="subcellular location">
    <subcellularLocation>
        <location evidence="1">Membrane</location>
        <topology evidence="1">Multi-pass membrane protein</topology>
    </subcellularLocation>
</comment>
<dbReference type="GO" id="GO:0005886">
    <property type="term" value="C:plasma membrane"/>
    <property type="evidence" value="ECO:0007669"/>
    <property type="project" value="TreeGrafter"/>
</dbReference>
<evidence type="ECO:0000256" key="7">
    <source>
        <dbReference type="SAM" id="Phobius"/>
    </source>
</evidence>
<feature type="transmembrane region" description="Helical" evidence="7">
    <location>
        <begin position="341"/>
        <end position="360"/>
    </location>
</feature>
<keyword evidence="3 7" id="KW-0812">Transmembrane</keyword>
<dbReference type="AlphaFoldDB" id="A0AAV9N115"/>
<keyword evidence="4 7" id="KW-1133">Transmembrane helix</keyword>
<dbReference type="PROSITE" id="PS50850">
    <property type="entry name" value="MFS"/>
    <property type="match status" value="1"/>
</dbReference>
<keyword evidence="2" id="KW-0813">Transport</keyword>
<evidence type="ECO:0000256" key="1">
    <source>
        <dbReference type="ARBA" id="ARBA00004141"/>
    </source>
</evidence>
<proteinExistence type="predicted"/>
<dbReference type="Pfam" id="PF07690">
    <property type="entry name" value="MFS_1"/>
    <property type="match status" value="1"/>
</dbReference>
<feature type="transmembrane region" description="Helical" evidence="7">
    <location>
        <begin position="127"/>
        <end position="146"/>
    </location>
</feature>
<evidence type="ECO:0000256" key="5">
    <source>
        <dbReference type="ARBA" id="ARBA00023136"/>
    </source>
</evidence>
<protein>
    <recommendedName>
        <fullName evidence="8">Major facilitator superfamily (MFS) profile domain-containing protein</fullName>
    </recommendedName>
</protein>
<dbReference type="InterPro" id="IPR020846">
    <property type="entry name" value="MFS_dom"/>
</dbReference>
<dbReference type="InterPro" id="IPR005829">
    <property type="entry name" value="Sugar_transporter_CS"/>
</dbReference>
<dbReference type="GO" id="GO:0140115">
    <property type="term" value="P:export across plasma membrane"/>
    <property type="evidence" value="ECO:0007669"/>
    <property type="project" value="UniProtKB-ARBA"/>
</dbReference>
<dbReference type="GeneID" id="89974552"/>
<dbReference type="InterPro" id="IPR011701">
    <property type="entry name" value="MFS"/>
</dbReference>
<dbReference type="InterPro" id="IPR036259">
    <property type="entry name" value="MFS_trans_sf"/>
</dbReference>
<comment type="caution">
    <text evidence="9">The sequence shown here is derived from an EMBL/GenBank/DDBJ whole genome shotgun (WGS) entry which is preliminary data.</text>
</comment>
<feature type="transmembrane region" description="Helical" evidence="7">
    <location>
        <begin position="92"/>
        <end position="115"/>
    </location>
</feature>
<dbReference type="SUPFAM" id="SSF103473">
    <property type="entry name" value="MFS general substrate transporter"/>
    <property type="match status" value="1"/>
</dbReference>
<sequence>MAPPLEKEITISEVSDPRVNAAKLEQGPGDICKDVERQTQHPTTEYDTPFSVWSRSEKKFIILTASIAAFFSPVSAHIYYPALNRISEDLNVSTSLINLSITTYMIFQGLAPAFVGEFSDNAGRRPAYLVCGMIYTIANIGLALQNSYAGLLVLRCFQSAGSSGTVSLIYAVIADVVPSSDRGSYVVYAAVLPQLAPSLGPVIGGLLAQYANWHFIFWFLFIVATVVFVPLGLFFPETCRKIVGDGSISPAKLNRCLTNKIQERRMAAENSNIAQPKQNDEAPQSKKHSLRFPNPFAVLALLVQKECGPILIYTAVFSSGMFSTLALIPSQFKKVYGFNELQLSLCYIPLGCGTIAAAFIRGRIIDSRFRHYANKLGLEVVRNRKMDLTDFPLEKARIEVVLPTLYLGSACIIAFGWTVQSETHLAGPLILLFFIGFCSSATNSTFQVLLVDIYPGRAGAVTAANNLLKCWLGAAAAALVIPMINAIGVGWTCTLFSVFFVAGSPLLWFIMKHGPRWRREAAEKKKTKDHDVDG</sequence>
<reference evidence="9 10" key="1">
    <citation type="submission" date="2023-08" db="EMBL/GenBank/DDBJ databases">
        <title>Black Yeasts Isolated from many extreme environments.</title>
        <authorList>
            <person name="Coleine C."/>
            <person name="Stajich J.E."/>
            <person name="Selbmann L."/>
        </authorList>
    </citation>
    <scope>NUCLEOTIDE SEQUENCE [LARGE SCALE GENOMIC DNA]</scope>
    <source>
        <strain evidence="9 10">CCFEE 5792</strain>
    </source>
</reference>
<keyword evidence="10" id="KW-1185">Reference proteome</keyword>
<dbReference type="RefSeq" id="XP_064703242.1">
    <property type="nucleotide sequence ID" value="XM_064849941.1"/>
</dbReference>
<dbReference type="GO" id="GO:0042908">
    <property type="term" value="P:xenobiotic transport"/>
    <property type="evidence" value="ECO:0007669"/>
    <property type="project" value="UniProtKB-ARBA"/>
</dbReference>
<dbReference type="Gene3D" id="1.20.1720.10">
    <property type="entry name" value="Multidrug resistance protein D"/>
    <property type="match status" value="1"/>
</dbReference>
<feature type="transmembrane region" description="Helical" evidence="7">
    <location>
        <begin position="463"/>
        <end position="483"/>
    </location>
</feature>
<feature type="transmembrane region" description="Helical" evidence="7">
    <location>
        <begin position="489"/>
        <end position="510"/>
    </location>
</feature>
<dbReference type="Gene3D" id="1.20.1250.20">
    <property type="entry name" value="MFS general substrate transporter like domains"/>
    <property type="match status" value="1"/>
</dbReference>
<gene>
    <name evidence="9" type="ORF">LTR84_006380</name>
</gene>
<keyword evidence="5 7" id="KW-0472">Membrane</keyword>
<accession>A0AAV9N115</accession>
<dbReference type="PANTHER" id="PTHR23502">
    <property type="entry name" value="MAJOR FACILITATOR SUPERFAMILY"/>
    <property type="match status" value="1"/>
</dbReference>
<evidence type="ECO:0000256" key="4">
    <source>
        <dbReference type="ARBA" id="ARBA00022989"/>
    </source>
</evidence>
<evidence type="ECO:0000259" key="8">
    <source>
        <dbReference type="PROSITE" id="PS50850"/>
    </source>
</evidence>
<feature type="transmembrane region" description="Helical" evidence="7">
    <location>
        <begin position="152"/>
        <end position="173"/>
    </location>
</feature>
<dbReference type="Proteomes" id="UP001358417">
    <property type="component" value="Unassembled WGS sequence"/>
</dbReference>
<evidence type="ECO:0000256" key="6">
    <source>
        <dbReference type="SAM" id="MobiDB-lite"/>
    </source>
</evidence>